<dbReference type="Gene3D" id="1.10.286.20">
    <property type="match status" value="1"/>
</dbReference>
<evidence type="ECO:0000259" key="1">
    <source>
        <dbReference type="Pfam" id="PF01272"/>
    </source>
</evidence>
<comment type="caution">
    <text evidence="3">The sequence shown here is derived from an EMBL/GenBank/DDBJ whole genome shotgun (WGS) entry which is preliminary data.</text>
</comment>
<organism evidence="3 4">
    <name type="scientific">Massilia agrisoli</name>
    <dbReference type="NCBI Taxonomy" id="2892444"/>
    <lineage>
        <taxon>Bacteria</taxon>
        <taxon>Pseudomonadati</taxon>
        <taxon>Pseudomonadota</taxon>
        <taxon>Betaproteobacteria</taxon>
        <taxon>Burkholderiales</taxon>
        <taxon>Oxalobacteraceae</taxon>
        <taxon>Telluria group</taxon>
        <taxon>Massilia</taxon>
    </lineage>
</organism>
<feature type="domain" description="Regulator of nucleoside diphosphate kinase N-terminal" evidence="2">
    <location>
        <begin position="3"/>
        <end position="43"/>
    </location>
</feature>
<dbReference type="PANTHER" id="PTHR30437">
    <property type="entry name" value="TRANSCRIPTION ELONGATION FACTOR GREA"/>
    <property type="match status" value="1"/>
</dbReference>
<dbReference type="SUPFAM" id="SSF54534">
    <property type="entry name" value="FKBP-like"/>
    <property type="match status" value="1"/>
</dbReference>
<name>A0ABS8ITL0_9BURK</name>
<dbReference type="InterPro" id="IPR036953">
    <property type="entry name" value="GreA/GreB_C_sf"/>
</dbReference>
<accession>A0ABS8ITL0</accession>
<gene>
    <name evidence="3" type="primary">rnk</name>
    <name evidence="3" type="ORF">LMJ30_13455</name>
</gene>
<dbReference type="Gene3D" id="3.10.50.30">
    <property type="entry name" value="Transcription elongation factor, GreA/GreB, C-terminal domain"/>
    <property type="match status" value="1"/>
</dbReference>
<evidence type="ECO:0000259" key="2">
    <source>
        <dbReference type="Pfam" id="PF14760"/>
    </source>
</evidence>
<evidence type="ECO:0000313" key="3">
    <source>
        <dbReference type="EMBL" id="MCC6071962.1"/>
    </source>
</evidence>
<feature type="domain" description="Transcription elongation factor GreA/GreB C-terminal" evidence="1">
    <location>
        <begin position="49"/>
        <end position="123"/>
    </location>
</feature>
<evidence type="ECO:0000313" key="4">
    <source>
        <dbReference type="Proteomes" id="UP001198701"/>
    </source>
</evidence>
<dbReference type="PANTHER" id="PTHR30437:SF5">
    <property type="entry name" value="REGULATOR OF NUCLEOSIDE DIPHOSPHATE KINASE"/>
    <property type="match status" value="1"/>
</dbReference>
<dbReference type="InterPro" id="IPR023459">
    <property type="entry name" value="Tscrpt_elong_fac_GreA/B_fam"/>
</dbReference>
<keyword evidence="3" id="KW-0808">Transferase</keyword>
<dbReference type="NCBIfam" id="NF004396">
    <property type="entry name" value="PRK05753.1"/>
    <property type="match status" value="1"/>
</dbReference>
<dbReference type="Pfam" id="PF14760">
    <property type="entry name" value="Rnk_N"/>
    <property type="match status" value="1"/>
</dbReference>
<protein>
    <submittedName>
        <fullName evidence="3">Nucleoside diphosphate kinase regulator</fullName>
    </submittedName>
</protein>
<reference evidence="3 4" key="1">
    <citation type="submission" date="2021-11" db="EMBL/GenBank/DDBJ databases">
        <authorList>
            <person name="Huq M.A."/>
        </authorList>
    </citation>
    <scope>NUCLEOTIDE SEQUENCE [LARGE SCALE GENOMIC DNA]</scope>
    <source>
        <strain evidence="3 4">MAHUQ-52</strain>
    </source>
</reference>
<dbReference type="Pfam" id="PF01272">
    <property type="entry name" value="GreA_GreB"/>
    <property type="match status" value="1"/>
</dbReference>
<dbReference type="EMBL" id="JAJHPV010000013">
    <property type="protein sequence ID" value="MCC6071962.1"/>
    <property type="molecule type" value="Genomic_DNA"/>
</dbReference>
<keyword evidence="3" id="KW-0418">Kinase</keyword>
<dbReference type="GO" id="GO:0016301">
    <property type="term" value="F:kinase activity"/>
    <property type="evidence" value="ECO:0007669"/>
    <property type="project" value="UniProtKB-KW"/>
</dbReference>
<keyword evidence="4" id="KW-1185">Reference proteome</keyword>
<sequence length="133" mass="14323">MKPEIFVLASDAERLELIADRLPASALDCKNALLGELARADIVEPDELPARVVTMNSTVRFEVIAPREEFCLTLVYPADLNTAPNQISVLTPIGTALLGMAEGSVIEWPRRDGQAVQVRVLEVLSQANGQAGA</sequence>
<dbReference type="Proteomes" id="UP001198701">
    <property type="component" value="Unassembled WGS sequence"/>
</dbReference>
<proteinExistence type="predicted"/>
<dbReference type="InterPro" id="IPR029462">
    <property type="entry name" value="Rnk_N"/>
</dbReference>
<dbReference type="InterPro" id="IPR001437">
    <property type="entry name" value="Tscrpt_elong_fac_GreA/B_C"/>
</dbReference>
<dbReference type="RefSeq" id="WP_229432832.1">
    <property type="nucleotide sequence ID" value="NZ_JAJHPV010000013.1"/>
</dbReference>